<keyword evidence="5" id="KW-1162">Viral penetration into host cytoplasm</keyword>
<evidence type="ECO:0000256" key="9">
    <source>
        <dbReference type="ARBA" id="ARBA00023296"/>
    </source>
</evidence>
<evidence type="ECO:0000256" key="6">
    <source>
        <dbReference type="ARBA" id="ARBA00022648"/>
    </source>
</evidence>
<evidence type="ECO:0000256" key="5">
    <source>
        <dbReference type="ARBA" id="ARBA00022595"/>
    </source>
</evidence>
<comment type="subcellular location">
    <subcellularLocation>
        <location evidence="1">Virion</location>
    </subcellularLocation>
</comment>
<evidence type="ECO:0000256" key="1">
    <source>
        <dbReference type="ARBA" id="ARBA00004328"/>
    </source>
</evidence>
<protein>
    <recommendedName>
        <fullName evidence="3">Outer capsid protein VP5</fullName>
    </recommendedName>
</protein>
<dbReference type="GO" id="GO:0140267">
    <property type="term" value="P:symbiont entry into host cell via permeabilization of host membrane"/>
    <property type="evidence" value="ECO:0007669"/>
    <property type="project" value="UniProtKB-KW"/>
</dbReference>
<evidence type="ECO:0000256" key="4">
    <source>
        <dbReference type="ARBA" id="ARBA00022561"/>
    </source>
</evidence>
<sequence>MGRFIRGLSKFGKSAMRALTSKKAQAIYSGIGELAKRAAESKVGTAVIDGVIQGAAQSAITGEAMGETVKNAVILNVLEKHDAIPDPISPGEQAIYRRMKQLEEGVLKNEHVISKQKEIEELIGDELKQVRKYSDVLAEGEVKEQKEIKLLNNALTSMKKIMSVEEKNIQKLAVALRRESSDRTATEERMVSEYRHNIENLRNAIEIERNAATDEAIQQIAEVSADVMEAAAEEVPIVGAAGATAIASARAIAASYKLKNIIENLSGIDLSHFDVAKIQPATIEAILDTPVGGSIDDVSLVRGLEQKMEKVRDVINETAHIQAVVKEKENHLRNVQKVETRELTTRLKNKVPTEMLPKIHIYVAPWGSEDIFFFHCLPPYHQPESFLLGFDLEMEYVYYEDLRPTRHDVSGNLLEVTGRSFVHAYKDFFLAAEQVEGITLMHKKRLERDRLVHPLYLGSISYDVSFNILRNNAMQIVHNDELQKHMLRGPKHFQRRVILQALRYGIKLLDEELDPTKMLHFL</sequence>
<comment type="similarity">
    <text evidence="2">Belongs to the orbivirus VP5 family.</text>
</comment>
<evidence type="ECO:0000256" key="2">
    <source>
        <dbReference type="ARBA" id="ARBA00007624"/>
    </source>
</evidence>
<keyword evidence="4" id="KW-0167">Capsid protein</keyword>
<organism evidence="11">
    <name type="scientific">Ife virus</name>
    <dbReference type="NCBI Taxonomy" id="2547357"/>
    <lineage>
        <taxon>Viruses</taxon>
        <taxon>Riboviria</taxon>
        <taxon>Orthornavirae</taxon>
        <taxon>Duplornaviricota</taxon>
        <taxon>Resentoviricetes</taxon>
        <taxon>Reovirales</taxon>
        <taxon>Sedoreoviridae</taxon>
        <taxon>Orbivirus</taxon>
    </lineage>
</organism>
<dbReference type="GO" id="GO:0039624">
    <property type="term" value="C:viral outer capsid"/>
    <property type="evidence" value="ECO:0007669"/>
    <property type="project" value="UniProtKB-KW"/>
</dbReference>
<reference evidence="11" key="1">
    <citation type="journal article" date="2019" name="Viruses">
        <title>Discovery and Characterization of Bukakata orbivirus (Reoviridae:Orbivirus), a Novel Virus from a Ugandan Bat.</title>
        <authorList>
            <person name="Fagre A.C."/>
            <person name="Lee J.S."/>
            <person name="Kityo R.M."/>
            <person name="Bergren N.A."/>
            <person name="Mossel E.C."/>
            <person name="Nakayiki T."/>
            <person name="Nalikka B."/>
            <person name="Nyakarahuka L."/>
            <person name="Gilbert A.T."/>
            <person name="Peterhans J.K."/>
            <person name="Crabtree M.B."/>
            <person name="Towner J.S."/>
            <person name="Amman B.R."/>
            <person name="Sealy T.K."/>
            <person name="Schuh A.J."/>
            <person name="Nichol S.T."/>
            <person name="Lutwama J.J."/>
            <person name="Miller B.R."/>
            <person name="Kading R.C."/>
        </authorList>
    </citation>
    <scope>NUCLEOTIDE SEQUENCE</scope>
    <source>
        <strain evidence="11">IbAn 57245</strain>
    </source>
</reference>
<dbReference type="Pfam" id="PF00901">
    <property type="entry name" value="Orbi_VP5"/>
    <property type="match status" value="1"/>
</dbReference>
<keyword evidence="9" id="KW-1160">Virus entry into host cell</keyword>
<evidence type="ECO:0000313" key="11">
    <source>
        <dbReference type="EMBL" id="QBL15280.1"/>
    </source>
</evidence>
<comment type="function">
    <text evidence="10">VP5 protein is one of the two proteins (with VP2) which constitute the virus particle outer capsid. Acts as a membrane permeabilization protein that mediates release of viral particles from endosomal compartments into the cytoplasm. Permeabilization activity is probably negatively regulated by VP2 and is triggered by endosomal degradation of VP2 and exposure to low pH.</text>
</comment>
<name>A0A482A4M1_9REOV</name>
<proteinExistence type="inferred from homology"/>
<keyword evidence="8" id="KW-0946">Virion</keyword>
<keyword evidence="7" id="KW-1152">Outer capsid protein</keyword>
<dbReference type="GO" id="GO:0005198">
    <property type="term" value="F:structural molecule activity"/>
    <property type="evidence" value="ECO:0007669"/>
    <property type="project" value="InterPro"/>
</dbReference>
<evidence type="ECO:0000256" key="10">
    <source>
        <dbReference type="ARBA" id="ARBA00024835"/>
    </source>
</evidence>
<keyword evidence="6" id="KW-1173">Viral penetration via permeabilization of host membrane</keyword>
<dbReference type="EMBL" id="MK359240">
    <property type="protein sequence ID" value="QBL15280.1"/>
    <property type="molecule type" value="Genomic_RNA"/>
</dbReference>
<evidence type="ECO:0000256" key="3">
    <source>
        <dbReference type="ARBA" id="ARBA00015353"/>
    </source>
</evidence>
<accession>A0A482A4M1</accession>
<dbReference type="InterPro" id="IPR000145">
    <property type="entry name" value="Capsid_VP5_Orbivir"/>
</dbReference>
<evidence type="ECO:0000256" key="7">
    <source>
        <dbReference type="ARBA" id="ARBA00022770"/>
    </source>
</evidence>
<evidence type="ECO:0000256" key="8">
    <source>
        <dbReference type="ARBA" id="ARBA00022844"/>
    </source>
</evidence>